<keyword evidence="3 6" id="KW-0812">Transmembrane</keyword>
<sequence>MSARWPARALVVLLALSAVMTIGLLKVKTDDALDQFLRSATPDYLAFEELRERFPASDLDVYLAVDGPDLLSPEHLQQMQDLTFDLLLSDAVESVVSVFSLREPLEAGRLPAPIIPDDLTQGPETLSALGKRLDEHPLAHGRLISKSVDGNRLALFLVALNRDEVAKRGLPVIIGELGTIVSESAAATDLRLGLSGMPVMKVEVIDSTRRDILVFNAVGLLVGAVILGLFFRRWRLVLIANVPALLAIIWSLGLFGWTGTRIDPLMNAVMPLVLVVTINNAMHFLFAVCRNLDAGTAKVKASSKPSRRSGLLAR</sequence>
<dbReference type="AlphaFoldDB" id="A0A1E3W4W7"/>
<keyword evidence="4 6" id="KW-1133">Transmembrane helix</keyword>
<gene>
    <name evidence="8" type="ORF">AUC69_07540</name>
</gene>
<accession>A0A1E3W4W7</accession>
<dbReference type="PANTHER" id="PTHR33406:SF12">
    <property type="entry name" value="BLR2997 PROTEIN"/>
    <property type="match status" value="1"/>
</dbReference>
<evidence type="ECO:0000313" key="9">
    <source>
        <dbReference type="Proteomes" id="UP000094472"/>
    </source>
</evidence>
<dbReference type="SUPFAM" id="SSF82866">
    <property type="entry name" value="Multidrug efflux transporter AcrB transmembrane domain"/>
    <property type="match status" value="1"/>
</dbReference>
<evidence type="ECO:0000256" key="5">
    <source>
        <dbReference type="ARBA" id="ARBA00023136"/>
    </source>
</evidence>
<dbReference type="Proteomes" id="UP000094472">
    <property type="component" value="Unassembled WGS sequence"/>
</dbReference>
<feature type="transmembrane region" description="Helical" evidence="6">
    <location>
        <begin position="212"/>
        <end position="231"/>
    </location>
</feature>
<evidence type="ECO:0000256" key="3">
    <source>
        <dbReference type="ARBA" id="ARBA00022692"/>
    </source>
</evidence>
<protein>
    <recommendedName>
        <fullName evidence="7">Membrane transport protein MMPL domain-containing protein</fullName>
    </recommendedName>
</protein>
<dbReference type="InterPro" id="IPR050545">
    <property type="entry name" value="Mycobact_MmpL"/>
</dbReference>
<evidence type="ECO:0000256" key="2">
    <source>
        <dbReference type="ARBA" id="ARBA00022475"/>
    </source>
</evidence>
<dbReference type="Pfam" id="PF03176">
    <property type="entry name" value="MMPL"/>
    <property type="match status" value="1"/>
</dbReference>
<feature type="domain" description="Membrane transport protein MMPL" evidence="7">
    <location>
        <begin position="154"/>
        <end position="278"/>
    </location>
</feature>
<dbReference type="Gene3D" id="1.20.1640.10">
    <property type="entry name" value="Multidrug efflux transporter AcrB transmembrane domain"/>
    <property type="match status" value="1"/>
</dbReference>
<comment type="subcellular location">
    <subcellularLocation>
        <location evidence="1">Cell membrane</location>
        <topology evidence="1">Multi-pass membrane protein</topology>
    </subcellularLocation>
</comment>
<proteinExistence type="predicted"/>
<dbReference type="PANTHER" id="PTHR33406">
    <property type="entry name" value="MEMBRANE PROTEIN MJ1562-RELATED"/>
    <property type="match status" value="1"/>
</dbReference>
<evidence type="ECO:0000256" key="4">
    <source>
        <dbReference type="ARBA" id="ARBA00022989"/>
    </source>
</evidence>
<evidence type="ECO:0000313" key="8">
    <source>
        <dbReference type="EMBL" id="ODS00831.1"/>
    </source>
</evidence>
<feature type="transmembrane region" description="Helical" evidence="6">
    <location>
        <begin position="238"/>
        <end position="257"/>
    </location>
</feature>
<dbReference type="GO" id="GO:0005886">
    <property type="term" value="C:plasma membrane"/>
    <property type="evidence" value="ECO:0007669"/>
    <property type="project" value="UniProtKB-SubCell"/>
</dbReference>
<name>A0A1E3W4W7_9HYPH</name>
<evidence type="ECO:0000256" key="1">
    <source>
        <dbReference type="ARBA" id="ARBA00004651"/>
    </source>
</evidence>
<feature type="transmembrane region" description="Helical" evidence="6">
    <location>
        <begin position="269"/>
        <end position="288"/>
    </location>
</feature>
<reference evidence="8 9" key="1">
    <citation type="journal article" date="2016" name="Environ. Microbiol.">
        <title>New Methyloceanibacter diversity from North Sea sediments includes methanotroph containing solely the soluble methane monooxygenase.</title>
        <authorList>
            <person name="Vekeman B."/>
            <person name="Kerckhof F.M."/>
            <person name="Cremers G."/>
            <person name="de Vos P."/>
            <person name="Vandamme P."/>
            <person name="Boon N."/>
            <person name="Op den Camp H.J."/>
            <person name="Heylen K."/>
        </authorList>
    </citation>
    <scope>NUCLEOTIDE SEQUENCE [LARGE SCALE GENOMIC DNA]</scope>
    <source>
        <strain evidence="8 9">R-67175</strain>
    </source>
</reference>
<evidence type="ECO:0000259" key="7">
    <source>
        <dbReference type="Pfam" id="PF03176"/>
    </source>
</evidence>
<keyword evidence="5 6" id="KW-0472">Membrane</keyword>
<evidence type="ECO:0000256" key="6">
    <source>
        <dbReference type="SAM" id="Phobius"/>
    </source>
</evidence>
<dbReference type="EMBL" id="LPWF01000011">
    <property type="protein sequence ID" value="ODS00831.1"/>
    <property type="molecule type" value="Genomic_DNA"/>
</dbReference>
<organism evidence="8 9">
    <name type="scientific">Methyloceanibacter superfactus</name>
    <dbReference type="NCBI Taxonomy" id="1774969"/>
    <lineage>
        <taxon>Bacteria</taxon>
        <taxon>Pseudomonadati</taxon>
        <taxon>Pseudomonadota</taxon>
        <taxon>Alphaproteobacteria</taxon>
        <taxon>Hyphomicrobiales</taxon>
        <taxon>Hyphomicrobiaceae</taxon>
        <taxon>Methyloceanibacter</taxon>
    </lineage>
</organism>
<dbReference type="STRING" id="1774969.AUC69_07540"/>
<dbReference type="InterPro" id="IPR004869">
    <property type="entry name" value="MMPL_dom"/>
</dbReference>
<keyword evidence="9" id="KW-1185">Reference proteome</keyword>
<keyword evidence="2" id="KW-1003">Cell membrane</keyword>
<comment type="caution">
    <text evidence="8">The sequence shown here is derived from an EMBL/GenBank/DDBJ whole genome shotgun (WGS) entry which is preliminary data.</text>
</comment>